<dbReference type="Proteomes" id="UP000521943">
    <property type="component" value="Unassembled WGS sequence"/>
</dbReference>
<name>A0A8H6M0R4_9AGAR</name>
<feature type="domain" description="HNH nuclease" evidence="1">
    <location>
        <begin position="78"/>
        <end position="164"/>
    </location>
</feature>
<accession>A0A8H6M0R4</accession>
<evidence type="ECO:0000259" key="1">
    <source>
        <dbReference type="Pfam" id="PF13391"/>
    </source>
</evidence>
<protein>
    <recommendedName>
        <fullName evidence="1">HNH nuclease domain-containing protein</fullName>
    </recommendedName>
</protein>
<dbReference type="Pfam" id="PF13391">
    <property type="entry name" value="HNH_2"/>
    <property type="match status" value="1"/>
</dbReference>
<organism evidence="2 3">
    <name type="scientific">Ephemerocybe angulata</name>
    <dbReference type="NCBI Taxonomy" id="980116"/>
    <lineage>
        <taxon>Eukaryota</taxon>
        <taxon>Fungi</taxon>
        <taxon>Dikarya</taxon>
        <taxon>Basidiomycota</taxon>
        <taxon>Agaricomycotina</taxon>
        <taxon>Agaricomycetes</taxon>
        <taxon>Agaricomycetidae</taxon>
        <taxon>Agaricales</taxon>
        <taxon>Agaricineae</taxon>
        <taxon>Psathyrellaceae</taxon>
        <taxon>Ephemerocybe</taxon>
    </lineage>
</organism>
<keyword evidence="3" id="KW-1185">Reference proteome</keyword>
<comment type="caution">
    <text evidence="2">The sequence shown here is derived from an EMBL/GenBank/DDBJ whole genome shotgun (WGS) entry which is preliminary data.</text>
</comment>
<evidence type="ECO:0000313" key="2">
    <source>
        <dbReference type="EMBL" id="KAF6751188.1"/>
    </source>
</evidence>
<dbReference type="AlphaFoldDB" id="A0A8H6M0R4"/>
<dbReference type="EMBL" id="JACGCI010000052">
    <property type="protein sequence ID" value="KAF6751188.1"/>
    <property type="molecule type" value="Genomic_DNA"/>
</dbReference>
<dbReference type="OrthoDB" id="2104739at2759"/>
<sequence length="268" mass="29859">MSLSILYDSRLLVFRVPYVSWLSCLTYSAVRRAKGRTPRLSDDSTYLVDNPLDGSLVTAPRSHESAKASALKRDGFRCMVTGIPDPKARQFPNLSQISEREATCQTEFSHIFPDKAVGQPELVWKYIKQFGGFNALQELGGRQIHRLSNGLTLALSVHAEFGDLNLWFEKAQEGHPENTYFIKSHGLHHDVPSSTTPVTFTSHDSTLELPDPRYLQLHAAICRVAHLSGAAEYIDQHDRDIEDLLVLAPDGSSADLFAAHLGRTVVVY</sequence>
<dbReference type="InterPro" id="IPR003615">
    <property type="entry name" value="HNH_nuc"/>
</dbReference>
<proteinExistence type="predicted"/>
<reference evidence="2 3" key="1">
    <citation type="submission" date="2020-07" db="EMBL/GenBank/DDBJ databases">
        <title>Comparative genomics of pyrophilous fungi reveals a link between fire events and developmental genes.</title>
        <authorList>
            <consortium name="DOE Joint Genome Institute"/>
            <person name="Steindorff A.S."/>
            <person name="Carver A."/>
            <person name="Calhoun S."/>
            <person name="Stillman K."/>
            <person name="Liu H."/>
            <person name="Lipzen A."/>
            <person name="Pangilinan J."/>
            <person name="Labutti K."/>
            <person name="Bruns T.D."/>
            <person name="Grigoriev I.V."/>
        </authorList>
    </citation>
    <scope>NUCLEOTIDE SEQUENCE [LARGE SCALE GENOMIC DNA]</scope>
    <source>
        <strain evidence="2 3">CBS 144469</strain>
    </source>
</reference>
<evidence type="ECO:0000313" key="3">
    <source>
        <dbReference type="Proteomes" id="UP000521943"/>
    </source>
</evidence>
<gene>
    <name evidence="2" type="ORF">DFP72DRAFT_816840</name>
</gene>